<feature type="compositionally biased region" description="Acidic residues" evidence="6">
    <location>
        <begin position="476"/>
        <end position="492"/>
    </location>
</feature>
<evidence type="ECO:0000259" key="9">
    <source>
        <dbReference type="Pfam" id="PF24101"/>
    </source>
</evidence>
<feature type="domain" description="General transcription factor 3C polypeptide 1 winged-helix" evidence="8">
    <location>
        <begin position="8"/>
        <end position="64"/>
    </location>
</feature>
<name>A0A8C5JPE2_JUNHY</name>
<dbReference type="PANTHER" id="PTHR15180">
    <property type="entry name" value="GENERAL TRANSCRIPTION FACTOR 3C POLYPEPTIDE 1"/>
    <property type="match status" value="1"/>
</dbReference>
<protein>
    <submittedName>
        <fullName evidence="10">General transcription factor IIIC subunit 1</fullName>
    </submittedName>
</protein>
<feature type="domain" description="B-block binding subunit of TFIIIC" evidence="7">
    <location>
        <begin position="177"/>
        <end position="252"/>
    </location>
</feature>
<dbReference type="Pfam" id="PF23704">
    <property type="entry name" value="WHD_GTF3C1_N"/>
    <property type="match status" value="1"/>
</dbReference>
<dbReference type="GO" id="GO:0005634">
    <property type="term" value="C:nucleus"/>
    <property type="evidence" value="ECO:0007669"/>
    <property type="project" value="UniProtKB-SubCell"/>
</dbReference>
<evidence type="ECO:0000256" key="2">
    <source>
        <dbReference type="ARBA" id="ARBA00022553"/>
    </source>
</evidence>
<reference evidence="10" key="2">
    <citation type="submission" date="2025-09" db="UniProtKB">
        <authorList>
            <consortium name="Ensembl"/>
        </authorList>
    </citation>
    <scope>IDENTIFICATION</scope>
</reference>
<organism evidence="10 11">
    <name type="scientific">Junco hyemalis</name>
    <name type="common">Dark-eyed junco</name>
    <dbReference type="NCBI Taxonomy" id="40217"/>
    <lineage>
        <taxon>Eukaryota</taxon>
        <taxon>Metazoa</taxon>
        <taxon>Chordata</taxon>
        <taxon>Craniata</taxon>
        <taxon>Vertebrata</taxon>
        <taxon>Euteleostomi</taxon>
        <taxon>Archelosauria</taxon>
        <taxon>Archosauria</taxon>
        <taxon>Dinosauria</taxon>
        <taxon>Saurischia</taxon>
        <taxon>Theropoda</taxon>
        <taxon>Coelurosauria</taxon>
        <taxon>Aves</taxon>
        <taxon>Neognathae</taxon>
        <taxon>Neoaves</taxon>
        <taxon>Telluraves</taxon>
        <taxon>Australaves</taxon>
        <taxon>Passeriformes</taxon>
        <taxon>Passerellidae</taxon>
        <taxon>Junco</taxon>
    </lineage>
</organism>
<dbReference type="Pfam" id="PF04182">
    <property type="entry name" value="B-block_TFIIIC"/>
    <property type="match status" value="1"/>
</dbReference>
<dbReference type="InterPro" id="IPR056467">
    <property type="entry name" value="eWH_GTF3C1"/>
</dbReference>
<evidence type="ECO:0000313" key="10">
    <source>
        <dbReference type="Ensembl" id="ENSJHYP00000023213.1"/>
    </source>
</evidence>
<feature type="compositionally biased region" description="Basic and acidic residues" evidence="6">
    <location>
        <begin position="1838"/>
        <end position="1850"/>
    </location>
</feature>
<keyword evidence="3" id="KW-0238">DNA-binding</keyword>
<dbReference type="PANTHER" id="PTHR15180:SF1">
    <property type="entry name" value="GENERAL TRANSCRIPTION FACTOR 3C POLYPEPTIDE 1"/>
    <property type="match status" value="1"/>
</dbReference>
<feature type="compositionally biased region" description="Acidic residues" evidence="6">
    <location>
        <begin position="1556"/>
        <end position="1568"/>
    </location>
</feature>
<feature type="region of interest" description="Disordered" evidence="6">
    <location>
        <begin position="1139"/>
        <end position="1184"/>
    </location>
</feature>
<proteinExistence type="predicted"/>
<feature type="compositionally biased region" description="Basic residues" evidence="6">
    <location>
        <begin position="1147"/>
        <end position="1161"/>
    </location>
</feature>
<dbReference type="InterPro" id="IPR044210">
    <property type="entry name" value="Tfc3-like"/>
</dbReference>
<feature type="compositionally biased region" description="Acidic residues" evidence="6">
    <location>
        <begin position="1851"/>
        <end position="1860"/>
    </location>
</feature>
<feature type="region of interest" description="Disordered" evidence="6">
    <location>
        <begin position="461"/>
        <end position="564"/>
    </location>
</feature>
<evidence type="ECO:0000259" key="8">
    <source>
        <dbReference type="Pfam" id="PF23704"/>
    </source>
</evidence>
<evidence type="ECO:0000259" key="7">
    <source>
        <dbReference type="Pfam" id="PF04182"/>
    </source>
</evidence>
<dbReference type="InterPro" id="IPR007309">
    <property type="entry name" value="TFIIIC_Bblock-bd"/>
</dbReference>
<keyword evidence="4" id="KW-0804">Transcription</keyword>
<evidence type="ECO:0000256" key="5">
    <source>
        <dbReference type="ARBA" id="ARBA00023242"/>
    </source>
</evidence>
<evidence type="ECO:0000256" key="1">
    <source>
        <dbReference type="ARBA" id="ARBA00004123"/>
    </source>
</evidence>
<feature type="region of interest" description="Disordered" evidence="6">
    <location>
        <begin position="1553"/>
        <end position="1577"/>
    </location>
</feature>
<evidence type="ECO:0000256" key="3">
    <source>
        <dbReference type="ARBA" id="ARBA00023125"/>
    </source>
</evidence>
<dbReference type="GO" id="GO:0000127">
    <property type="term" value="C:transcription factor TFIIIC complex"/>
    <property type="evidence" value="ECO:0007669"/>
    <property type="project" value="InterPro"/>
</dbReference>
<dbReference type="InterPro" id="IPR056428">
    <property type="entry name" value="WH_GTF3C1"/>
</dbReference>
<feature type="domain" description="GTF3C1 extended winged-helix" evidence="9">
    <location>
        <begin position="599"/>
        <end position="687"/>
    </location>
</feature>
<dbReference type="GO" id="GO:0003677">
    <property type="term" value="F:DNA binding"/>
    <property type="evidence" value="ECO:0007669"/>
    <property type="project" value="UniProtKB-KW"/>
</dbReference>
<dbReference type="InterPro" id="IPR035625">
    <property type="entry name" value="Tfc3-like_eWH"/>
</dbReference>
<comment type="subcellular location">
    <subcellularLocation>
        <location evidence="1">Nucleus</location>
    </subcellularLocation>
</comment>
<keyword evidence="2" id="KW-0597">Phosphoprotein</keyword>
<evidence type="ECO:0000256" key="6">
    <source>
        <dbReference type="SAM" id="MobiDB-lite"/>
    </source>
</evidence>
<keyword evidence="11" id="KW-1185">Reference proteome</keyword>
<sequence length="2019" mass="228486">MDALEPLWALLDEVALEGLDGITAAALWQRLAARSPPFPLPLEPDTQQLLWAALSAQPDVRFYLLPRPRPPLRLHDRYEEIDLETGILETKRDPVSSDDIYPIHMILDNKDGIQGSCQYFKERVDITDQIRKKDLQPCYTYKEAVEKWGEKLVIVASQEQRYRALIGWEGDPDLKLPDFSYCILERLGRARWQGELQRDLHSGAFKVDAGKLHYHRRVLDRSGLITMQSHVIRLPSGAQQYSILLLLTRFHVDRRSKYDILMEKLSSMLSARSNQMETLGNLREELGLCERTFKRLYQYMMNAGLAKVVSVPLQDINPNGGPCKTKKGTDVMVRCLKLLKEFRKKMEDYHDDDEEIITKVVQPVDIVCERDMLTQAYQLIESRGTRGISQAELRLAMNVGKLEARMLCRLLERYKVVKGFMEDEGRQRTTKYISYIFAEESDLNRQFEREKARSEQLATVTLALVPEDSPPVEEASPGEEEAVASESDNEEEGKDKKKRGKGQKANSGSPVKPHSRTITKLFVLKPGSKPAAVKPQGKKQPSPQIFEDPEELPDNISGDSSTLGTLKQESSVSACAHPTDDDGDVAEVEERAEIAGKEMVSLASFRLQKMVMDQEKQEGVSTKCCKKSIVRLVQRLAREGLLRLYRTTVIQDGISKKVEFVVHPSVSPSDPLVKSAIEQVRFRISNSSTANRIKVPQTPTSQEHGEEENQGQEAVSDSGNMQESSCKADNSRTGKTDDKMGIAQLKNYHPVTVPGLGRSLGFLPKMPRLRMVHMFLWYLIYGHPLNETRQKGGNDGEKTKGETLGVSVGFAVSEAVFLLAVYVDDSSWMRYIPPLPVHREFGFGWALVSDILLCLPLSVFVQIVQVSYKVEGLEDFLNDPLKKHTLIRFLPRPVRQQLLYKRRYIFSVVENLQRLCYMGLLQFGPTEKFQDKDQVFVYMKRNAVIVDTTICDLHYNLAQSSRPFERRSYVLNTLQDVENFWFDLQCVCLNTPLGVVRCPRTKRSNLAGEESALDVEKEQESAVNKHNLERKCAMLEYTTGSREVVDDGSIPGDGLGAAGLDSSFYGHLKRNWIWTSYIINKTRKENTGPENGLTARLPAFLTKHSLPLSTGGNKINILGEAKAGAESLFQKEECIEITKEPTQDRTKRVRGGKSQKRKRLRKDVGKKPKKKKKEEDSADKSKRLRYHDKADQSALLRMTRLRVTWTVQEDSLLMLCRIASHVLNAKVGALLISKGPFVPWQVVRDLMHSSFEESLDKTSHSVGRRARYIVRNPQTYLNYKVCLAEVYQDKALIDDFMNRENNYEDPQVCANEFKEFVERLKEKFSSTLGNPKLEIPDTLEELFARFRVLAIGEDTDQGTKEDNLSSIYDIHFLVLQNLIQSTLALSDHQMESCQSFQTFRLYQEYRDDILVKAFLECQRRSLVNRRRVSHSLGPKKSRALPFVPMSYQLSQSYYRVFTWRFPSTICTESFQFLEKLKDAEKSDQPHSFSFKDEENASSEGMVAFPMDGPGGQCVAMLSLFSLGLLAVHVRIPEQIIVVDSSMVENEVIKSLGKEGLEDEDDEDDDLEESSGGKRRIEVKPRQASHTNYLLMRGYYCPGIVSTRNLSPSDNIVVNSCQVKVRLRCTPIPGRLIPSLLDHMAVGISCLPETFTRLIKIQEENYDVDKFLHECRERYGYSPGDVEAALEIRKAIEATSHFGICKAELSQQFCSYEQVGAERSRSLEQYIQDLIEMQQVLEVGGHSVRLVAVVFAKPWLLRSVCLKSRAEEAEQPGAEPAPPDVPQEHLPSEPEKGQEYGRNLDAAGSEPAPRKEAVTGGEEAPGGGSLEPPAEPPEAEDVDTYKEQAKSHSEDKDPEAENDELSTEHSKQIPVPEQSATFPVSGRACESVSFIGRPWRIVDGKLNQPVCKGMMEAVLYHVMSKPGVPQAGLLQHYSGVLQPVAVLEILQGLETLGCIRRFYMKKPSPVSLFSQPVVDEQLQNPKLSESPTIYYEPTIDCTLRLGRVFPCDMNWNKWVQIIPG</sequence>
<evidence type="ECO:0000256" key="4">
    <source>
        <dbReference type="ARBA" id="ARBA00023163"/>
    </source>
</evidence>
<dbReference type="Ensembl" id="ENSJHYT00000027992.1">
    <property type="protein sequence ID" value="ENSJHYP00000023213.1"/>
    <property type="gene ID" value="ENSJHYG00000017420.1"/>
</dbReference>
<feature type="region of interest" description="Disordered" evidence="6">
    <location>
        <begin position="690"/>
        <end position="737"/>
    </location>
</feature>
<dbReference type="GO" id="GO:0006384">
    <property type="term" value="P:transcription initiation at RNA polymerase III promoter"/>
    <property type="evidence" value="ECO:0007669"/>
    <property type="project" value="InterPro"/>
</dbReference>
<feature type="compositionally biased region" description="Basic and acidic residues" evidence="6">
    <location>
        <begin position="1173"/>
        <end position="1184"/>
    </location>
</feature>
<accession>A0A8C5JPE2</accession>
<evidence type="ECO:0000313" key="11">
    <source>
        <dbReference type="Proteomes" id="UP000694408"/>
    </source>
</evidence>
<reference evidence="10" key="1">
    <citation type="submission" date="2025-08" db="UniProtKB">
        <authorList>
            <consortium name="Ensembl"/>
        </authorList>
    </citation>
    <scope>IDENTIFICATION</scope>
</reference>
<feature type="region of interest" description="Disordered" evidence="6">
    <location>
        <begin position="1767"/>
        <end position="1877"/>
    </location>
</feature>
<dbReference type="Proteomes" id="UP000694408">
    <property type="component" value="Unplaced"/>
</dbReference>
<dbReference type="Pfam" id="PF24101">
    <property type="entry name" value="WHD_GTF3C1"/>
    <property type="match status" value="1"/>
</dbReference>
<dbReference type="CDD" id="cd16169">
    <property type="entry name" value="Tau138_eWH"/>
    <property type="match status" value="1"/>
</dbReference>
<feature type="compositionally biased region" description="Polar residues" evidence="6">
    <location>
        <begin position="715"/>
        <end position="728"/>
    </location>
</feature>
<keyword evidence="5" id="KW-0539">Nucleus</keyword>
<feature type="compositionally biased region" description="Basic and acidic residues" evidence="6">
    <location>
        <begin position="1781"/>
        <end position="1794"/>
    </location>
</feature>
<dbReference type="GO" id="GO:0042791">
    <property type="term" value="P:5S class rRNA transcription by RNA polymerase III"/>
    <property type="evidence" value="ECO:0007669"/>
    <property type="project" value="TreeGrafter"/>
</dbReference>
<feature type="compositionally biased region" description="Polar residues" evidence="6">
    <location>
        <begin position="690"/>
        <end position="701"/>
    </location>
</feature>